<feature type="chain" id="PRO_5035714966" description="LRRNT domain-containing protein" evidence="6">
    <location>
        <begin position="20"/>
        <end position="438"/>
    </location>
</feature>
<proteinExistence type="predicted"/>
<dbReference type="PANTHER" id="PTHR24369">
    <property type="entry name" value="ANTIGEN BSP, PUTATIVE-RELATED"/>
    <property type="match status" value="1"/>
</dbReference>
<reference evidence="9" key="1">
    <citation type="journal article" date="2008" name="Insect Biochem. Mol. Biol.">
        <title>The genome of a lepidopteran model insect, the silkworm Bombyx mori.</title>
        <authorList>
            <consortium name="International Silkworm Genome Consortium"/>
        </authorList>
    </citation>
    <scope>NUCLEOTIDE SEQUENCE [LARGE SCALE GENOMIC DNA]</scope>
    <source>
        <strain evidence="9">p50T</strain>
    </source>
</reference>
<gene>
    <name evidence="8" type="primary">101745303</name>
</gene>
<dbReference type="InterPro" id="IPR032675">
    <property type="entry name" value="LRR_dom_sf"/>
</dbReference>
<feature type="transmembrane region" description="Helical" evidence="5">
    <location>
        <begin position="379"/>
        <end position="396"/>
    </location>
</feature>
<dbReference type="Gene3D" id="3.80.10.10">
    <property type="entry name" value="Ribonuclease Inhibitor"/>
    <property type="match status" value="1"/>
</dbReference>
<dbReference type="SMR" id="A0A8R1WKU5"/>
<dbReference type="PANTHER" id="PTHR24369:SF210">
    <property type="entry name" value="CHAOPTIN-RELATED"/>
    <property type="match status" value="1"/>
</dbReference>
<dbReference type="OrthoDB" id="5954366at2759"/>
<feature type="compositionally biased region" description="Polar residues" evidence="4">
    <location>
        <begin position="309"/>
        <end position="328"/>
    </location>
</feature>
<organism evidence="8 9">
    <name type="scientific">Bombyx mori</name>
    <name type="common">Silk moth</name>
    <dbReference type="NCBI Taxonomy" id="7091"/>
    <lineage>
        <taxon>Eukaryota</taxon>
        <taxon>Metazoa</taxon>
        <taxon>Ecdysozoa</taxon>
        <taxon>Arthropoda</taxon>
        <taxon>Hexapoda</taxon>
        <taxon>Insecta</taxon>
        <taxon>Pterygota</taxon>
        <taxon>Neoptera</taxon>
        <taxon>Endopterygota</taxon>
        <taxon>Lepidoptera</taxon>
        <taxon>Glossata</taxon>
        <taxon>Ditrysia</taxon>
        <taxon>Bombycoidea</taxon>
        <taxon>Bombycidae</taxon>
        <taxon>Bombycinae</taxon>
        <taxon>Bombyx</taxon>
    </lineage>
</organism>
<dbReference type="OMA" id="CPKPCVC"/>
<dbReference type="EnsemblMetazoa" id="XM_004932137.3">
    <property type="protein sequence ID" value="XP_004932194.1"/>
    <property type="gene ID" value="LOC101745303"/>
</dbReference>
<keyword evidence="3" id="KW-0677">Repeat</keyword>
<feature type="signal peptide" evidence="6">
    <location>
        <begin position="1"/>
        <end position="19"/>
    </location>
</feature>
<dbReference type="GO" id="GO:0005886">
    <property type="term" value="C:plasma membrane"/>
    <property type="evidence" value="ECO:0007669"/>
    <property type="project" value="TreeGrafter"/>
</dbReference>
<keyword evidence="9" id="KW-1185">Reference proteome</keyword>
<evidence type="ECO:0000256" key="5">
    <source>
        <dbReference type="SAM" id="Phobius"/>
    </source>
</evidence>
<protein>
    <recommendedName>
        <fullName evidence="7">LRRNT domain-containing protein</fullName>
    </recommendedName>
</protein>
<sequence>MTLKHLCLLLLITLVTCEAGIKSDETPIPVETDNQFPPETNSELDGSILDGSGGGPIEEPIEVTTLSSAPLLEDVQLTANAEGTATQSGDSTCPKPCVCHTEGDSSNFVVDCSGYGLTEFPTPLDVRTTILNLQNNKLTGIPKDVASLKNLKVLNANKNSIMGLDLGSVSELPGLTVLKLGNNRLIEYPQDLKNGFSLTKLEELDLGGNDIRTALTTDLFSNFKGLRKLTLPSAASSLNEELCNSFKGTLESVCTESCKEHLFECPDARRPLEGEGWLDAISPGTIALTSIYADESHSAIKPEVAKTAQADTKQTETQKNTEPLQNSQVSLRTAINSAPIATGQTTSTVESNKEKDTDVKVAVGATTAETKSGGVDKSIIGMMIAGMVVIVAGITIKKNWSSIRNRFSSSPRAANERSATTANGTTPEEVPLQEKSPV</sequence>
<dbReference type="Pfam" id="PF01462">
    <property type="entry name" value="LRRNT"/>
    <property type="match status" value="1"/>
</dbReference>
<evidence type="ECO:0000313" key="8">
    <source>
        <dbReference type="EnsemblMetazoa" id="XP_004932194.1"/>
    </source>
</evidence>
<feature type="region of interest" description="Disordered" evidence="4">
    <location>
        <begin position="406"/>
        <end position="438"/>
    </location>
</feature>
<dbReference type="Proteomes" id="UP000005204">
    <property type="component" value="Unassembled WGS sequence"/>
</dbReference>
<reference evidence="8" key="2">
    <citation type="submission" date="2022-06" db="UniProtKB">
        <authorList>
            <consortium name="EnsemblMetazoa"/>
        </authorList>
    </citation>
    <scope>IDENTIFICATION</scope>
    <source>
        <strain evidence="8">p50T (Dazao)</strain>
    </source>
</reference>
<keyword evidence="5" id="KW-0472">Membrane</keyword>
<dbReference type="SMART" id="SM00369">
    <property type="entry name" value="LRR_TYP"/>
    <property type="match status" value="3"/>
</dbReference>
<evidence type="ECO:0000256" key="6">
    <source>
        <dbReference type="SAM" id="SignalP"/>
    </source>
</evidence>
<keyword evidence="2 6" id="KW-0732">Signal</keyword>
<evidence type="ECO:0000256" key="3">
    <source>
        <dbReference type="ARBA" id="ARBA00022737"/>
    </source>
</evidence>
<feature type="region of interest" description="Disordered" evidence="4">
    <location>
        <begin position="307"/>
        <end position="328"/>
    </location>
</feature>
<dbReference type="InterPro" id="IPR003591">
    <property type="entry name" value="Leu-rich_rpt_typical-subtyp"/>
</dbReference>
<accession>A0A8R1WKU5</accession>
<keyword evidence="5" id="KW-0812">Transmembrane</keyword>
<dbReference type="InterPro" id="IPR050541">
    <property type="entry name" value="LRR_TM_domain-containing"/>
</dbReference>
<evidence type="ECO:0000256" key="4">
    <source>
        <dbReference type="SAM" id="MobiDB-lite"/>
    </source>
</evidence>
<name>A0A8R1WKU5_BOMMO</name>
<evidence type="ECO:0000259" key="7">
    <source>
        <dbReference type="SMART" id="SM00013"/>
    </source>
</evidence>
<evidence type="ECO:0000256" key="2">
    <source>
        <dbReference type="ARBA" id="ARBA00022729"/>
    </source>
</evidence>
<dbReference type="SMART" id="SM00013">
    <property type="entry name" value="LRRNT"/>
    <property type="match status" value="1"/>
</dbReference>
<dbReference type="SUPFAM" id="SSF52058">
    <property type="entry name" value="L domain-like"/>
    <property type="match status" value="1"/>
</dbReference>
<keyword evidence="1" id="KW-0433">Leucine-rich repeat</keyword>
<dbReference type="AlphaFoldDB" id="A0A8R1WKU5"/>
<dbReference type="Pfam" id="PF13855">
    <property type="entry name" value="LRR_8"/>
    <property type="match status" value="1"/>
</dbReference>
<dbReference type="InterPro" id="IPR001611">
    <property type="entry name" value="Leu-rich_rpt"/>
</dbReference>
<dbReference type="KEGG" id="bmor:101745303"/>
<feature type="compositionally biased region" description="Polar residues" evidence="4">
    <location>
        <begin position="406"/>
        <end position="426"/>
    </location>
</feature>
<evidence type="ECO:0000313" key="9">
    <source>
        <dbReference type="Proteomes" id="UP000005204"/>
    </source>
</evidence>
<evidence type="ECO:0000256" key="1">
    <source>
        <dbReference type="ARBA" id="ARBA00022614"/>
    </source>
</evidence>
<keyword evidence="5" id="KW-1133">Transmembrane helix</keyword>
<dbReference type="InterPro" id="IPR000372">
    <property type="entry name" value="LRRNT"/>
</dbReference>
<feature type="domain" description="LRRNT" evidence="7">
    <location>
        <begin position="92"/>
        <end position="130"/>
    </location>
</feature>